<dbReference type="OrthoDB" id="5086500at2759"/>
<dbReference type="Pfam" id="PF05057">
    <property type="entry name" value="DUF676"/>
    <property type="match status" value="1"/>
</dbReference>
<dbReference type="SUPFAM" id="SSF52540">
    <property type="entry name" value="P-loop containing nucleoside triphosphate hydrolases"/>
    <property type="match status" value="1"/>
</dbReference>
<feature type="domain" description="DUF676" evidence="4">
    <location>
        <begin position="63"/>
        <end position="203"/>
    </location>
</feature>
<evidence type="ECO:0000259" key="4">
    <source>
        <dbReference type="Pfam" id="PF05057"/>
    </source>
</evidence>
<dbReference type="InterPro" id="IPR052374">
    <property type="entry name" value="SERAC1"/>
</dbReference>
<evidence type="ECO:0000259" key="3">
    <source>
        <dbReference type="Pfam" id="PF00931"/>
    </source>
</evidence>
<dbReference type="InterPro" id="IPR029058">
    <property type="entry name" value="AB_hydrolase_fold"/>
</dbReference>
<dbReference type="InterPro" id="IPR002182">
    <property type="entry name" value="NB-ARC"/>
</dbReference>
<comment type="similarity">
    <text evidence="1">Belongs to the putative lipase ROG1 family.</text>
</comment>
<dbReference type="PANTHER" id="PTHR48182">
    <property type="entry name" value="PROTEIN SERAC1"/>
    <property type="match status" value="1"/>
</dbReference>
<feature type="domain" description="NB-ARC" evidence="3">
    <location>
        <begin position="340"/>
        <end position="504"/>
    </location>
</feature>
<evidence type="ECO:0000256" key="2">
    <source>
        <dbReference type="SAM" id="SignalP"/>
    </source>
</evidence>
<dbReference type="GO" id="GO:0043531">
    <property type="term" value="F:ADP binding"/>
    <property type="evidence" value="ECO:0007669"/>
    <property type="project" value="InterPro"/>
</dbReference>
<dbReference type="SUPFAM" id="SSF53474">
    <property type="entry name" value="alpha/beta-Hydrolases"/>
    <property type="match status" value="1"/>
</dbReference>
<evidence type="ECO:0008006" key="7">
    <source>
        <dbReference type="Google" id="ProtNLM"/>
    </source>
</evidence>
<sequence length="799" mass="91269">MDLTLTTLYLCIFIASAAVVYDQLTKRIPSRLRAEEAPQSGFGLVRADQLSSHKRARADGIDIVFVHGLGSNPDTTWGPKDCNWVNNFLPQDIPAAAHKDVRIYFYNYDSYWKRDAVQSRLSGLGRSLLDRLTSEIRKTDEERTRSLVFVGHSYGGLVIKKALIQASTKPSSADIAECTKAVLFLGTPHRGSSFSSWGGIAARVLWPLGSNPLLLQEVAYDSIALLDLQEEFETTFSNKLQVVNFFERRKTRLLKVWFVQWEAFCVPEQSAKCGGMNIGLDVDHYGLNKFKSRTDDKYILVRNQLLDTIKPISLRKQQRLYYVPLDTVEHYTERQVLSAEVAKKLRMHHPQASIPYALTIHGLGGSGKTQLVLKYVEDHKDEYNPILWIDAKDEESVLSSFERCASELQLQVNASQAQNTTLTDSPYVQAVLQWLRDRKQTDDRWLVVIDNADDVTWGIKKVIPKGEQGSIIITSQDGDSRKLVSRGCEELRVGTMKVEEARALILRHLKLYLDPVPEDILQDCDKIAERLGYLALAVDLAGAYIGENDMGPRQALRQYLADYTRHRDGLLQSEYFRGLSASDKTVWTVWDTTLEKIETRYADLRPGLVLAFLARFRGVVVQDELMRLASLGMSSVCEELYDGTVELPSWLDKALMVEEEQWDDYCYRESRKVLVRYSLLQRIEGEWPGVSMHGLVQWRARKYEEKQPWEKWHLMTVLAGCVQSSEEEATPRFRRELVPHIPAVDESHLSKIEVEDEGKAFAWSTIGALLYYEGRWKEAEELQVQVIEIRKRVLGEEHP</sequence>
<dbReference type="Proteomes" id="UP000799757">
    <property type="component" value="Unassembled WGS sequence"/>
</dbReference>
<name>A0A6A6WPM0_9PLEO</name>
<dbReference type="Gene3D" id="3.40.50.1820">
    <property type="entry name" value="alpha/beta hydrolase"/>
    <property type="match status" value="1"/>
</dbReference>
<evidence type="ECO:0000256" key="1">
    <source>
        <dbReference type="ARBA" id="ARBA00007920"/>
    </source>
</evidence>
<dbReference type="EMBL" id="MU002564">
    <property type="protein sequence ID" value="KAF2786052.1"/>
    <property type="molecule type" value="Genomic_DNA"/>
</dbReference>
<keyword evidence="2" id="KW-0732">Signal</keyword>
<dbReference type="Pfam" id="PF00931">
    <property type="entry name" value="NB-ARC"/>
    <property type="match status" value="1"/>
</dbReference>
<gene>
    <name evidence="5" type="ORF">K505DRAFT_290358</name>
</gene>
<evidence type="ECO:0000313" key="5">
    <source>
        <dbReference type="EMBL" id="KAF2786052.1"/>
    </source>
</evidence>
<feature type="signal peptide" evidence="2">
    <location>
        <begin position="1"/>
        <end position="17"/>
    </location>
</feature>
<keyword evidence="6" id="KW-1185">Reference proteome</keyword>
<dbReference type="PANTHER" id="PTHR48182:SF3">
    <property type="entry name" value="DUF676 DOMAIN-CONTAINING PROTEIN"/>
    <property type="match status" value="1"/>
</dbReference>
<evidence type="ECO:0000313" key="6">
    <source>
        <dbReference type="Proteomes" id="UP000799757"/>
    </source>
</evidence>
<accession>A0A6A6WPM0</accession>
<dbReference type="InterPro" id="IPR011990">
    <property type="entry name" value="TPR-like_helical_dom_sf"/>
</dbReference>
<reference evidence="5" key="1">
    <citation type="journal article" date="2020" name="Stud. Mycol.">
        <title>101 Dothideomycetes genomes: a test case for predicting lifestyles and emergence of pathogens.</title>
        <authorList>
            <person name="Haridas S."/>
            <person name="Albert R."/>
            <person name="Binder M."/>
            <person name="Bloem J."/>
            <person name="Labutti K."/>
            <person name="Salamov A."/>
            <person name="Andreopoulos B."/>
            <person name="Baker S."/>
            <person name="Barry K."/>
            <person name="Bills G."/>
            <person name="Bluhm B."/>
            <person name="Cannon C."/>
            <person name="Castanera R."/>
            <person name="Culley D."/>
            <person name="Daum C."/>
            <person name="Ezra D."/>
            <person name="Gonzalez J."/>
            <person name="Henrissat B."/>
            <person name="Kuo A."/>
            <person name="Liang C."/>
            <person name="Lipzen A."/>
            <person name="Lutzoni F."/>
            <person name="Magnuson J."/>
            <person name="Mondo S."/>
            <person name="Nolan M."/>
            <person name="Ohm R."/>
            <person name="Pangilinan J."/>
            <person name="Park H.-J."/>
            <person name="Ramirez L."/>
            <person name="Alfaro M."/>
            <person name="Sun H."/>
            <person name="Tritt A."/>
            <person name="Yoshinaga Y."/>
            <person name="Zwiers L.-H."/>
            <person name="Turgeon B."/>
            <person name="Goodwin S."/>
            <person name="Spatafora J."/>
            <person name="Crous P."/>
            <person name="Grigoriev I."/>
        </authorList>
    </citation>
    <scope>NUCLEOTIDE SEQUENCE</scope>
    <source>
        <strain evidence="5">CBS 109.77</strain>
    </source>
</reference>
<dbReference type="AlphaFoldDB" id="A0A6A6WPM0"/>
<dbReference type="Gene3D" id="3.40.50.300">
    <property type="entry name" value="P-loop containing nucleotide triphosphate hydrolases"/>
    <property type="match status" value="1"/>
</dbReference>
<dbReference type="InterPro" id="IPR007751">
    <property type="entry name" value="DUF676_lipase-like"/>
</dbReference>
<feature type="non-terminal residue" evidence="5">
    <location>
        <position position="799"/>
    </location>
</feature>
<proteinExistence type="inferred from homology"/>
<dbReference type="Pfam" id="PF13374">
    <property type="entry name" value="TPR_10"/>
    <property type="match status" value="1"/>
</dbReference>
<dbReference type="InterPro" id="IPR027417">
    <property type="entry name" value="P-loop_NTPase"/>
</dbReference>
<dbReference type="Gene3D" id="1.25.40.10">
    <property type="entry name" value="Tetratricopeptide repeat domain"/>
    <property type="match status" value="1"/>
</dbReference>
<feature type="chain" id="PRO_5025597668" description="GPI inositol-deacylase" evidence="2">
    <location>
        <begin position="18"/>
        <end position="799"/>
    </location>
</feature>
<organism evidence="5 6">
    <name type="scientific">Melanomma pulvis-pyrius CBS 109.77</name>
    <dbReference type="NCBI Taxonomy" id="1314802"/>
    <lineage>
        <taxon>Eukaryota</taxon>
        <taxon>Fungi</taxon>
        <taxon>Dikarya</taxon>
        <taxon>Ascomycota</taxon>
        <taxon>Pezizomycotina</taxon>
        <taxon>Dothideomycetes</taxon>
        <taxon>Pleosporomycetidae</taxon>
        <taxon>Pleosporales</taxon>
        <taxon>Melanommataceae</taxon>
        <taxon>Melanomma</taxon>
    </lineage>
</organism>
<protein>
    <recommendedName>
        <fullName evidence="7">GPI inositol-deacylase</fullName>
    </recommendedName>
</protein>